<gene>
    <name evidence="5" type="ORF">SXIM_19500</name>
</gene>
<feature type="region of interest" description="Disordered" evidence="1">
    <location>
        <begin position="34"/>
        <end position="55"/>
    </location>
</feature>
<proteinExistence type="predicted"/>
<reference evidence="5" key="1">
    <citation type="submission" date="2019-08" db="EMBL/GenBank/DDBJ databases">
        <title>Complete genome sequence of a mangrove-derived Streptomyces xiamenensis.</title>
        <authorList>
            <person name="Xu J."/>
        </authorList>
    </citation>
    <scope>NUCLEOTIDE SEQUENCE</scope>
    <source>
        <strain evidence="5">318</strain>
    </source>
</reference>
<accession>A0A0F7FU68</accession>
<evidence type="ECO:0000259" key="3">
    <source>
        <dbReference type="Pfam" id="PF00905"/>
    </source>
</evidence>
<evidence type="ECO:0000259" key="4">
    <source>
        <dbReference type="Pfam" id="PF05223"/>
    </source>
</evidence>
<feature type="domain" description="Penicillin-binding protein transpeptidase" evidence="3">
    <location>
        <begin position="270"/>
        <end position="541"/>
    </location>
</feature>
<keyword evidence="2" id="KW-1133">Transmembrane helix</keyword>
<dbReference type="SUPFAM" id="SSF56601">
    <property type="entry name" value="beta-lactamase/transpeptidase-like"/>
    <property type="match status" value="1"/>
</dbReference>
<evidence type="ECO:0000256" key="1">
    <source>
        <dbReference type="SAM" id="MobiDB-lite"/>
    </source>
</evidence>
<dbReference type="PANTHER" id="PTHR30627">
    <property type="entry name" value="PEPTIDOGLYCAN D,D-TRANSPEPTIDASE"/>
    <property type="match status" value="1"/>
</dbReference>
<dbReference type="InterPro" id="IPR001460">
    <property type="entry name" value="PCN-bd_Tpept"/>
</dbReference>
<organism evidence="5 6">
    <name type="scientific">Streptomyces xiamenensis</name>
    <dbReference type="NCBI Taxonomy" id="408015"/>
    <lineage>
        <taxon>Bacteria</taxon>
        <taxon>Bacillati</taxon>
        <taxon>Actinomycetota</taxon>
        <taxon>Actinomycetes</taxon>
        <taxon>Kitasatosporales</taxon>
        <taxon>Streptomycetaceae</taxon>
        <taxon>Streptomyces</taxon>
    </lineage>
</organism>
<evidence type="ECO:0000313" key="5">
    <source>
        <dbReference type="EMBL" id="AKG43334.1"/>
    </source>
</evidence>
<feature type="transmembrane region" description="Helical" evidence="2">
    <location>
        <begin position="7"/>
        <end position="29"/>
    </location>
</feature>
<protein>
    <submittedName>
        <fullName evidence="5">Penicillin-binding protein</fullName>
    </submittedName>
</protein>
<dbReference type="Pfam" id="PF00905">
    <property type="entry name" value="Transpeptidase"/>
    <property type="match status" value="1"/>
</dbReference>
<dbReference type="AlphaFoldDB" id="A0A0F7FU68"/>
<dbReference type="GO" id="GO:0071555">
    <property type="term" value="P:cell wall organization"/>
    <property type="evidence" value="ECO:0007669"/>
    <property type="project" value="TreeGrafter"/>
</dbReference>
<keyword evidence="2" id="KW-0812">Transmembrane</keyword>
<dbReference type="KEGG" id="sxi:SXIM_19500"/>
<dbReference type="STRING" id="408015.SXIM_19500"/>
<dbReference type="PANTHER" id="PTHR30627:SF24">
    <property type="entry name" value="PENICILLIN-BINDING PROTEIN 4B"/>
    <property type="match status" value="1"/>
</dbReference>
<keyword evidence="2" id="KW-0472">Membrane</keyword>
<name>A0A0F7FU68_9ACTN</name>
<dbReference type="Gene3D" id="3.40.710.10">
    <property type="entry name" value="DD-peptidase/beta-lactamase superfamily"/>
    <property type="match status" value="1"/>
</dbReference>
<dbReference type="GO" id="GO:0008658">
    <property type="term" value="F:penicillin binding"/>
    <property type="evidence" value="ECO:0007669"/>
    <property type="project" value="InterPro"/>
</dbReference>
<dbReference type="InterPro" id="IPR012338">
    <property type="entry name" value="Beta-lactam/transpept-like"/>
</dbReference>
<keyword evidence="6" id="KW-1185">Reference proteome</keyword>
<dbReference type="HOGENOM" id="CLU_025328_0_0_11"/>
<feature type="domain" description="NTF2-like N-terminal transpeptidase" evidence="4">
    <location>
        <begin position="66"/>
        <end position="169"/>
    </location>
</feature>
<dbReference type="RefSeq" id="WP_030735942.1">
    <property type="nucleotide sequence ID" value="NZ_CP009922.3"/>
</dbReference>
<dbReference type="InterPro" id="IPR007887">
    <property type="entry name" value="MecA_N"/>
</dbReference>
<evidence type="ECO:0000256" key="2">
    <source>
        <dbReference type="SAM" id="Phobius"/>
    </source>
</evidence>
<dbReference type="InterPro" id="IPR050515">
    <property type="entry name" value="Beta-lactam/transpept"/>
</dbReference>
<dbReference type="Proteomes" id="UP000034034">
    <property type="component" value="Chromosome"/>
</dbReference>
<dbReference type="Pfam" id="PF05223">
    <property type="entry name" value="MecA_N"/>
    <property type="match status" value="1"/>
</dbReference>
<dbReference type="PATRIC" id="fig|408015.6.peg.1980"/>
<dbReference type="GO" id="GO:0005886">
    <property type="term" value="C:plasma membrane"/>
    <property type="evidence" value="ECO:0007669"/>
    <property type="project" value="TreeGrafter"/>
</dbReference>
<evidence type="ECO:0000313" key="6">
    <source>
        <dbReference type="Proteomes" id="UP000034034"/>
    </source>
</evidence>
<dbReference type="EMBL" id="CP009922">
    <property type="protein sequence ID" value="AKG43334.1"/>
    <property type="molecule type" value="Genomic_DNA"/>
</dbReference>
<dbReference type="GO" id="GO:0071972">
    <property type="term" value="F:peptidoglycan L,D-transpeptidase activity"/>
    <property type="evidence" value="ECO:0007669"/>
    <property type="project" value="TreeGrafter"/>
</dbReference>
<sequence length="545" mass="54765">MRNGQKVAVIAGVFVVVATGAGFGAYSMLGGDGDDGGQQNASSTSDAEPEESAPPSAAEVLEVSGEFLDAWAAGDTDGAAALTDDAGSAAQALEALAEDASVSGFTLSAGAPEGGSVPFGVVANIAYEELPEREWSYDSELTVVRDADSGEIVVDWEPSVLYPGLAEGQRIETGPSGELPPVTVLDAEGGELTAQAHPTLKGVLEDIGERFADHSGASPAVVTRITDAEGGTVEELIELAEPVAGEVPTTIVPAIQAAAEAAVAGKDRAAVVAIQPSTGAIQGVANAPADSFDIALQGSYAPGSTFKIVTASLLIDEGLASAGAKHPCPKYFEHGGWKFQNLDKFEIKDGTFADSFAASCNTAFISQAGELSDDALGDHARDAFGLGLTWSVGVSTLDGAVPTQSLAQMAASLIGQGGVRMNPMTMASVSATVKSGTFKQPYLVPAEIGGRELATAAGPSAATAAELRSLMNRTAVNGTAAEAMAGLSGDIGAKTGSAEVDGQDKPNAWFTGYRNDLAVAAVVPDSGHGGSNAGPVVAQVLSAAP</sequence>
<dbReference type="GO" id="GO:0046677">
    <property type="term" value="P:response to antibiotic"/>
    <property type="evidence" value="ECO:0007669"/>
    <property type="project" value="InterPro"/>
</dbReference>